<evidence type="ECO:0000259" key="1">
    <source>
        <dbReference type="Pfam" id="PF01872"/>
    </source>
</evidence>
<dbReference type="SUPFAM" id="SSF53597">
    <property type="entry name" value="Dihydrofolate reductase-like"/>
    <property type="match status" value="1"/>
</dbReference>
<dbReference type="Pfam" id="PF01872">
    <property type="entry name" value="RibD_C"/>
    <property type="match status" value="1"/>
</dbReference>
<dbReference type="PANTHER" id="PTHR38011:SF2">
    <property type="entry name" value="BIFUNCTIONAL DEAMINASE-REDUCTASE DOMAIN PROTEIN"/>
    <property type="match status" value="1"/>
</dbReference>
<proteinExistence type="predicted"/>
<dbReference type="GO" id="GO:0009231">
    <property type="term" value="P:riboflavin biosynthetic process"/>
    <property type="evidence" value="ECO:0007669"/>
    <property type="project" value="InterPro"/>
</dbReference>
<reference evidence="2" key="1">
    <citation type="submission" date="2020-12" db="EMBL/GenBank/DDBJ databases">
        <title>Genomic characterization of non-nitrogen-fixing Frankia strains.</title>
        <authorList>
            <person name="Carlos-Shanley C."/>
            <person name="Guerra T."/>
            <person name="Hahn D."/>
        </authorList>
    </citation>
    <scope>NUCLEOTIDE SEQUENCE</scope>
    <source>
        <strain evidence="2">CN6</strain>
    </source>
</reference>
<gene>
    <name evidence="2" type="ORF">I7412_22755</name>
</gene>
<dbReference type="PANTHER" id="PTHR38011">
    <property type="entry name" value="DIHYDROFOLATE REDUCTASE FAMILY PROTEIN (AFU_ORTHOLOGUE AFUA_8G06820)"/>
    <property type="match status" value="1"/>
</dbReference>
<dbReference type="Gene3D" id="3.40.430.10">
    <property type="entry name" value="Dihydrofolate Reductase, subunit A"/>
    <property type="match status" value="1"/>
</dbReference>
<dbReference type="EMBL" id="JAEACQ010000239">
    <property type="protein sequence ID" value="MBL7629935.1"/>
    <property type="molecule type" value="Genomic_DNA"/>
</dbReference>
<dbReference type="Proteomes" id="UP000604475">
    <property type="component" value="Unassembled WGS sequence"/>
</dbReference>
<accession>A0A937RJ64</accession>
<dbReference type="GO" id="GO:0008703">
    <property type="term" value="F:5-amino-6-(5-phosphoribosylamino)uracil reductase activity"/>
    <property type="evidence" value="ECO:0007669"/>
    <property type="project" value="InterPro"/>
</dbReference>
<dbReference type="InterPro" id="IPR024072">
    <property type="entry name" value="DHFR-like_dom_sf"/>
</dbReference>
<feature type="domain" description="Bacterial bifunctional deaminase-reductase C-terminal" evidence="1">
    <location>
        <begin position="4"/>
        <end position="172"/>
    </location>
</feature>
<organism evidence="2 3">
    <name type="scientific">Frankia nepalensis</name>
    <dbReference type="NCBI Taxonomy" id="1836974"/>
    <lineage>
        <taxon>Bacteria</taxon>
        <taxon>Bacillati</taxon>
        <taxon>Actinomycetota</taxon>
        <taxon>Actinomycetes</taxon>
        <taxon>Frankiales</taxon>
        <taxon>Frankiaceae</taxon>
        <taxon>Frankia</taxon>
    </lineage>
</organism>
<name>A0A937RJ64_9ACTN</name>
<evidence type="ECO:0000313" key="3">
    <source>
        <dbReference type="Proteomes" id="UP000604475"/>
    </source>
</evidence>
<protein>
    <submittedName>
        <fullName evidence="2">Dihydrofolate reductase family protein</fullName>
    </submittedName>
</protein>
<dbReference type="AlphaFoldDB" id="A0A937RJ64"/>
<sequence length="188" mass="19854">MRPLTAHYFVSVDGIVDSPQDWHFPYANPEVMSVVGEATAGVDALLMGRRTFEEWRAFWPGQSGFPLADFINNTHKYVVTGTLSDPGWGPATILAGDAVPAVRDLKDQPGGRIAINGSGTLTRALLRAGLVDELHLLVHPVVVGAGRHLFEDGGAPVGLDLAAQRTFGNGVTYHVYKPAAADAAAAAA</sequence>
<dbReference type="RefSeq" id="WP_203005480.1">
    <property type="nucleotide sequence ID" value="NZ_JADWYU010000128.1"/>
</dbReference>
<comment type="caution">
    <text evidence="2">The sequence shown here is derived from an EMBL/GenBank/DDBJ whole genome shotgun (WGS) entry which is preliminary data.</text>
</comment>
<dbReference type="InterPro" id="IPR050765">
    <property type="entry name" value="Riboflavin_Biosynth_HTPR"/>
</dbReference>
<keyword evidence="3" id="KW-1185">Reference proteome</keyword>
<dbReference type="InterPro" id="IPR002734">
    <property type="entry name" value="RibDG_C"/>
</dbReference>
<evidence type="ECO:0000313" key="2">
    <source>
        <dbReference type="EMBL" id="MBL7629935.1"/>
    </source>
</evidence>